<dbReference type="Pfam" id="PF00294">
    <property type="entry name" value="PfkB"/>
    <property type="match status" value="1"/>
</dbReference>
<evidence type="ECO:0000259" key="3">
    <source>
        <dbReference type="Pfam" id="PF00294"/>
    </source>
</evidence>
<dbReference type="Gene3D" id="3.40.1190.20">
    <property type="match status" value="1"/>
</dbReference>
<keyword evidence="2 4" id="KW-0418">Kinase</keyword>
<dbReference type="PANTHER" id="PTHR10584">
    <property type="entry name" value="SUGAR KINASE"/>
    <property type="match status" value="1"/>
</dbReference>
<dbReference type="AlphaFoldDB" id="A0A1G1L2P2"/>
<evidence type="ECO:0000256" key="2">
    <source>
        <dbReference type="ARBA" id="ARBA00022777"/>
    </source>
</evidence>
<keyword evidence="1" id="KW-0808">Transferase</keyword>
<comment type="caution">
    <text evidence="4">The sequence shown here is derived from an EMBL/GenBank/DDBJ whole genome shotgun (WGS) entry which is preliminary data.</text>
</comment>
<dbReference type="GO" id="GO:0016301">
    <property type="term" value="F:kinase activity"/>
    <property type="evidence" value="ECO:0007669"/>
    <property type="project" value="UniProtKB-KW"/>
</dbReference>
<dbReference type="InterPro" id="IPR002173">
    <property type="entry name" value="Carboh/pur_kinase_PfkB_CS"/>
</dbReference>
<evidence type="ECO:0000256" key="1">
    <source>
        <dbReference type="ARBA" id="ARBA00022679"/>
    </source>
</evidence>
<name>A0A1G1L2P2_9BACT</name>
<proteinExistence type="predicted"/>
<dbReference type="SUPFAM" id="SSF53613">
    <property type="entry name" value="Ribokinase-like"/>
    <property type="match status" value="1"/>
</dbReference>
<accession>A0A1G1L2P2</accession>
<dbReference type="InterPro" id="IPR011611">
    <property type="entry name" value="PfkB_dom"/>
</dbReference>
<dbReference type="Proteomes" id="UP000178187">
    <property type="component" value="Unassembled WGS sequence"/>
</dbReference>
<protein>
    <submittedName>
        <fullName evidence="4">Sugar kinase</fullName>
    </submittedName>
</protein>
<dbReference type="PROSITE" id="PS00584">
    <property type="entry name" value="PFKB_KINASES_2"/>
    <property type="match status" value="1"/>
</dbReference>
<gene>
    <name evidence="4" type="ORF">A3G33_00790</name>
</gene>
<feature type="domain" description="Carbohydrate kinase PfkB" evidence="3">
    <location>
        <begin position="28"/>
        <end position="279"/>
    </location>
</feature>
<reference evidence="4 5" key="1">
    <citation type="journal article" date="2016" name="Nat. Commun.">
        <title>Thousands of microbial genomes shed light on interconnected biogeochemical processes in an aquifer system.</title>
        <authorList>
            <person name="Anantharaman K."/>
            <person name="Brown C.T."/>
            <person name="Hug L.A."/>
            <person name="Sharon I."/>
            <person name="Castelle C.J."/>
            <person name="Probst A.J."/>
            <person name="Thomas B.C."/>
            <person name="Singh A."/>
            <person name="Wilkins M.J."/>
            <person name="Karaoz U."/>
            <person name="Brodie E.L."/>
            <person name="Williams K.H."/>
            <person name="Hubbard S.S."/>
            <person name="Banfield J.F."/>
        </authorList>
    </citation>
    <scope>NUCLEOTIDE SEQUENCE [LARGE SCALE GENOMIC DNA]</scope>
</reference>
<organism evidence="4 5">
    <name type="scientific">Candidatus Danuiimicrobium aquiferis</name>
    <dbReference type="NCBI Taxonomy" id="1801832"/>
    <lineage>
        <taxon>Bacteria</taxon>
        <taxon>Pseudomonadati</taxon>
        <taxon>Candidatus Omnitrophota</taxon>
        <taxon>Candidatus Danuiimicrobium</taxon>
    </lineage>
</organism>
<dbReference type="GO" id="GO:0005829">
    <property type="term" value="C:cytosol"/>
    <property type="evidence" value="ECO:0007669"/>
    <property type="project" value="TreeGrafter"/>
</dbReference>
<evidence type="ECO:0000313" key="5">
    <source>
        <dbReference type="Proteomes" id="UP000178187"/>
    </source>
</evidence>
<evidence type="ECO:0000313" key="4">
    <source>
        <dbReference type="EMBL" id="OGW99417.1"/>
    </source>
</evidence>
<dbReference type="InterPro" id="IPR029056">
    <property type="entry name" value="Ribokinase-like"/>
</dbReference>
<dbReference type="PANTHER" id="PTHR10584:SF166">
    <property type="entry name" value="RIBOKINASE"/>
    <property type="match status" value="1"/>
</dbReference>
<dbReference type="EMBL" id="MHFR01000007">
    <property type="protein sequence ID" value="OGW99417.1"/>
    <property type="molecule type" value="Genomic_DNA"/>
</dbReference>
<sequence length="303" mass="34198">MKSYPLMVIGTVAIDEVETPFGKRDSVFGGSASYFSYAASFFTKVELMAIVGKDFPIEYRKILEEHSIGLDHLQVTEGKTFRWKGKYESDLNSALTLDTQLNVLLDFKPELRPESPPEFLFLANIDPLLQMNVLDQVKRPKCKFIACDTMNFWINGKRKELDSVLKKVDLFVLNDGEARLLTKEMNLIRAGRKIQQMGPGTVVVKKGEHGAFLFCSEKFFSVPAYPLEEVFDPTGAGDTFAGGMMGYLVKSGDLGFENLKRAVVCGSIVASFTVEDFGLDRLRKLKLNEIEERIEQFKKLCHF</sequence>